<gene>
    <name evidence="2" type="ORF">FSCOSCO3_A037421</name>
</gene>
<proteinExistence type="predicted"/>
<comment type="caution">
    <text evidence="2">The sequence shown here is derived from an EMBL/GenBank/DDBJ whole genome shotgun (WGS) entry which is preliminary data.</text>
</comment>
<reference evidence="2 3" key="1">
    <citation type="submission" date="2024-01" db="EMBL/GenBank/DDBJ databases">
        <authorList>
            <person name="Alioto T."/>
            <person name="Alioto T."/>
            <person name="Gomez Garrido J."/>
        </authorList>
    </citation>
    <scope>NUCLEOTIDE SEQUENCE [LARGE SCALE GENOMIC DNA]</scope>
</reference>
<accession>A0AAV1PYF8</accession>
<organism evidence="2 3">
    <name type="scientific">Scomber scombrus</name>
    <name type="common">Atlantic mackerel</name>
    <name type="synonym">Scomber vernalis</name>
    <dbReference type="NCBI Taxonomy" id="13677"/>
    <lineage>
        <taxon>Eukaryota</taxon>
        <taxon>Metazoa</taxon>
        <taxon>Chordata</taxon>
        <taxon>Craniata</taxon>
        <taxon>Vertebrata</taxon>
        <taxon>Euteleostomi</taxon>
        <taxon>Actinopterygii</taxon>
        <taxon>Neopterygii</taxon>
        <taxon>Teleostei</taxon>
        <taxon>Neoteleostei</taxon>
        <taxon>Acanthomorphata</taxon>
        <taxon>Pelagiaria</taxon>
        <taxon>Scombriformes</taxon>
        <taxon>Scombridae</taxon>
        <taxon>Scomber</taxon>
    </lineage>
</organism>
<sequence>MPVYQKLRNQTTRTAPHPYKRGKQTVVKRTWTTEECVAVERHLKKQILMNQVPGKEDCQRCITAEPQALKNPDWRAVKYYVKNRITSLRRKLE</sequence>
<dbReference type="PANTHER" id="PTHR33480:SF3">
    <property type="entry name" value="SI:DKEY-117M1.4"/>
    <property type="match status" value="1"/>
</dbReference>
<dbReference type="AlphaFoldDB" id="A0AAV1PYF8"/>
<keyword evidence="3" id="KW-1185">Reference proteome</keyword>
<evidence type="ECO:0000313" key="2">
    <source>
        <dbReference type="EMBL" id="CAK6975959.1"/>
    </source>
</evidence>
<evidence type="ECO:0000256" key="1">
    <source>
        <dbReference type="SAM" id="MobiDB-lite"/>
    </source>
</evidence>
<evidence type="ECO:0000313" key="3">
    <source>
        <dbReference type="Proteomes" id="UP001314229"/>
    </source>
</evidence>
<dbReference type="EMBL" id="CAWUFR010000326">
    <property type="protein sequence ID" value="CAK6975959.1"/>
    <property type="molecule type" value="Genomic_DNA"/>
</dbReference>
<protein>
    <submittedName>
        <fullName evidence="2">Uncharacterized protein LOC121524186</fullName>
    </submittedName>
</protein>
<dbReference type="PANTHER" id="PTHR33480">
    <property type="entry name" value="SET DOMAIN-CONTAINING PROTEIN-RELATED"/>
    <property type="match status" value="1"/>
</dbReference>
<dbReference type="Proteomes" id="UP001314229">
    <property type="component" value="Unassembled WGS sequence"/>
</dbReference>
<name>A0AAV1PYF8_SCOSC</name>
<feature type="region of interest" description="Disordered" evidence="1">
    <location>
        <begin position="1"/>
        <end position="21"/>
    </location>
</feature>